<dbReference type="AlphaFoldDB" id="M3GH80"/>
<proteinExistence type="inferred from homology"/>
<feature type="compositionally biased region" description="Basic and acidic residues" evidence="6">
    <location>
        <begin position="62"/>
        <end position="72"/>
    </location>
</feature>
<evidence type="ECO:0000256" key="3">
    <source>
        <dbReference type="ARBA" id="ARBA00023274"/>
    </source>
</evidence>
<dbReference type="GO" id="GO:0003735">
    <property type="term" value="F:structural constituent of ribosome"/>
    <property type="evidence" value="ECO:0007669"/>
    <property type="project" value="InterPro"/>
</dbReference>
<accession>M3GH80</accession>
<name>M3GH80_LEPBO</name>
<feature type="compositionally biased region" description="Basic residues" evidence="6">
    <location>
        <begin position="73"/>
        <end position="83"/>
    </location>
</feature>
<dbReference type="GO" id="GO:0022625">
    <property type="term" value="C:cytosolic large ribosomal subunit"/>
    <property type="evidence" value="ECO:0007669"/>
    <property type="project" value="TreeGrafter"/>
</dbReference>
<dbReference type="InterPro" id="IPR050063">
    <property type="entry name" value="Ribosomal_protein_uL29"/>
</dbReference>
<dbReference type="SUPFAM" id="SSF46561">
    <property type="entry name" value="Ribosomal protein L29 (L29p)"/>
    <property type="match status" value="1"/>
</dbReference>
<evidence type="ECO:0000256" key="5">
    <source>
        <dbReference type="HAMAP-Rule" id="MF_00374"/>
    </source>
</evidence>
<dbReference type="InterPro" id="IPR036049">
    <property type="entry name" value="Ribosomal_uL29_sf"/>
</dbReference>
<keyword evidence="3 5" id="KW-0687">Ribonucleoprotein</keyword>
<dbReference type="InterPro" id="IPR001854">
    <property type="entry name" value="Ribosomal_uL29"/>
</dbReference>
<comment type="caution">
    <text evidence="7">The sequence shown here is derived from an EMBL/GenBank/DDBJ whole genome shotgun (WGS) entry which is preliminary data.</text>
</comment>
<gene>
    <name evidence="5 7" type="primary">rpmC</name>
    <name evidence="7" type="ORF">LEP1GSC123_2287</name>
</gene>
<dbReference type="GO" id="GO:0006412">
    <property type="term" value="P:translation"/>
    <property type="evidence" value="ECO:0007669"/>
    <property type="project" value="UniProtKB-UniRule"/>
</dbReference>
<evidence type="ECO:0000313" key="8">
    <source>
        <dbReference type="Proteomes" id="UP000011783"/>
    </source>
</evidence>
<evidence type="ECO:0000256" key="1">
    <source>
        <dbReference type="ARBA" id="ARBA00009254"/>
    </source>
</evidence>
<dbReference type="PANTHER" id="PTHR10916:SF0">
    <property type="entry name" value="LARGE RIBOSOMAL SUBUNIT PROTEIN UL29C"/>
    <property type="match status" value="1"/>
</dbReference>
<dbReference type="HAMAP" id="MF_00374">
    <property type="entry name" value="Ribosomal_uL29"/>
    <property type="match status" value="1"/>
</dbReference>
<sequence length="98" mass="11632">MKKIKLQELKDSEILEQLEEARKVLRTSRFQYGVARSLENPKVIHNTKKKIAKLLTIQRERQLKANPGERKSRVLSRVKRKKKISQDSARRLRARKDL</sequence>
<feature type="compositionally biased region" description="Basic and acidic residues" evidence="6">
    <location>
        <begin position="84"/>
        <end position="98"/>
    </location>
</feature>
<dbReference type="Gene3D" id="1.10.287.310">
    <property type="match status" value="1"/>
</dbReference>
<evidence type="ECO:0000256" key="6">
    <source>
        <dbReference type="SAM" id="MobiDB-lite"/>
    </source>
</evidence>
<dbReference type="Proteomes" id="UP000011783">
    <property type="component" value="Unassembled WGS sequence"/>
</dbReference>
<organism evidence="7 8">
    <name type="scientific">Leptospira borgpetersenii str. 200701203</name>
    <dbReference type="NCBI Taxonomy" id="1193007"/>
    <lineage>
        <taxon>Bacteria</taxon>
        <taxon>Pseudomonadati</taxon>
        <taxon>Spirochaetota</taxon>
        <taxon>Spirochaetia</taxon>
        <taxon>Leptospirales</taxon>
        <taxon>Leptospiraceae</taxon>
        <taxon>Leptospira</taxon>
    </lineage>
</organism>
<dbReference type="NCBIfam" id="TIGR00012">
    <property type="entry name" value="L29"/>
    <property type="match status" value="1"/>
</dbReference>
<dbReference type="Pfam" id="PF00831">
    <property type="entry name" value="Ribosomal_L29"/>
    <property type="match status" value="1"/>
</dbReference>
<evidence type="ECO:0000256" key="2">
    <source>
        <dbReference type="ARBA" id="ARBA00022980"/>
    </source>
</evidence>
<keyword evidence="2 5" id="KW-0689">Ribosomal protein</keyword>
<dbReference type="EMBL" id="AKWO02000047">
    <property type="protein sequence ID" value="EMG00332.1"/>
    <property type="molecule type" value="Genomic_DNA"/>
</dbReference>
<reference evidence="7 8" key="1">
    <citation type="submission" date="2013-01" db="EMBL/GenBank/DDBJ databases">
        <authorList>
            <person name="Harkins D.M."/>
            <person name="Durkin A.S."/>
            <person name="Brinkac L.M."/>
            <person name="Haft D.H."/>
            <person name="Selengut J.D."/>
            <person name="Sanka R."/>
            <person name="DePew J."/>
            <person name="Purushe J."/>
            <person name="Picardeau M."/>
            <person name="Werts C."/>
            <person name="Goarant C."/>
            <person name="Vinetz J.M."/>
            <person name="Sutton G.G."/>
            <person name="Nierman W.C."/>
            <person name="Fouts D.E."/>
        </authorList>
    </citation>
    <scope>NUCLEOTIDE SEQUENCE [LARGE SCALE GENOMIC DNA]</scope>
    <source>
        <strain evidence="7 8">200701203</strain>
    </source>
</reference>
<protein>
    <recommendedName>
        <fullName evidence="4 5">Large ribosomal subunit protein uL29</fullName>
    </recommendedName>
</protein>
<comment type="similarity">
    <text evidence="1 5">Belongs to the universal ribosomal protein uL29 family.</text>
</comment>
<evidence type="ECO:0000256" key="4">
    <source>
        <dbReference type="ARBA" id="ARBA00035204"/>
    </source>
</evidence>
<evidence type="ECO:0000313" key="7">
    <source>
        <dbReference type="EMBL" id="EMG00332.1"/>
    </source>
</evidence>
<dbReference type="PANTHER" id="PTHR10916">
    <property type="entry name" value="60S RIBOSOMAL PROTEIN L35/50S RIBOSOMAL PROTEIN L29"/>
    <property type="match status" value="1"/>
</dbReference>
<feature type="region of interest" description="Disordered" evidence="6">
    <location>
        <begin position="62"/>
        <end position="98"/>
    </location>
</feature>